<dbReference type="NCBIfam" id="TIGR00276">
    <property type="entry name" value="tRNA epoxyqueuosine(34) reductase QueG"/>
    <property type="match status" value="1"/>
</dbReference>
<evidence type="ECO:0000256" key="2">
    <source>
        <dbReference type="ARBA" id="ARBA00022490"/>
    </source>
</evidence>
<protein>
    <submittedName>
        <fullName evidence="7">Epoxyqueuosine reductase</fullName>
    </submittedName>
</protein>
<dbReference type="Proteomes" id="UP000295504">
    <property type="component" value="Unassembled WGS sequence"/>
</dbReference>
<proteinExistence type="predicted"/>
<accession>A0A4R2TDW4</accession>
<keyword evidence="8" id="KW-1185">Reference proteome</keyword>
<reference evidence="7 8" key="1">
    <citation type="submission" date="2019-03" db="EMBL/GenBank/DDBJ databases">
        <title>Genomic Encyclopedia of Type Strains, Phase IV (KMG-IV): sequencing the most valuable type-strain genomes for metagenomic binning, comparative biology and taxonomic classification.</title>
        <authorList>
            <person name="Goeker M."/>
        </authorList>
    </citation>
    <scope>NUCLEOTIDE SEQUENCE [LARGE SCALE GENOMIC DNA]</scope>
    <source>
        <strain evidence="7 8">DSM 100013</strain>
    </source>
</reference>
<dbReference type="OrthoDB" id="9784571at2"/>
<comment type="caution">
    <text evidence="7">The sequence shown here is derived from an EMBL/GenBank/DDBJ whole genome shotgun (WGS) entry which is preliminary data.</text>
</comment>
<dbReference type="PANTHER" id="PTHR30002:SF4">
    <property type="entry name" value="EPOXYQUEUOSINE REDUCTASE"/>
    <property type="match status" value="1"/>
</dbReference>
<gene>
    <name evidence="7" type="ORF">EDD79_102738</name>
</gene>
<dbReference type="EMBL" id="SLYC01000027">
    <property type="protein sequence ID" value="TCQ01518.1"/>
    <property type="molecule type" value="Genomic_DNA"/>
</dbReference>
<evidence type="ECO:0000259" key="6">
    <source>
        <dbReference type="PROSITE" id="PS51379"/>
    </source>
</evidence>
<dbReference type="PANTHER" id="PTHR30002">
    <property type="entry name" value="EPOXYQUEUOSINE REDUCTASE"/>
    <property type="match status" value="1"/>
</dbReference>
<name>A0A4R2TDW4_9FIRM</name>
<keyword evidence="2" id="KW-0963">Cytoplasm</keyword>
<dbReference type="SUPFAM" id="SSF46548">
    <property type="entry name" value="alpha-helical ferredoxin"/>
    <property type="match status" value="1"/>
</dbReference>
<keyword evidence="1" id="KW-0411">Iron-sulfur</keyword>
<dbReference type="RefSeq" id="WP_132848948.1">
    <property type="nucleotide sequence ID" value="NZ_CP058648.1"/>
</dbReference>
<dbReference type="InterPro" id="IPR004453">
    <property type="entry name" value="QueG"/>
</dbReference>
<evidence type="ECO:0000313" key="8">
    <source>
        <dbReference type="Proteomes" id="UP000295504"/>
    </source>
</evidence>
<dbReference type="PROSITE" id="PS51379">
    <property type="entry name" value="4FE4S_FER_2"/>
    <property type="match status" value="1"/>
</dbReference>
<dbReference type="GO" id="GO:0051539">
    <property type="term" value="F:4 iron, 4 sulfur cluster binding"/>
    <property type="evidence" value="ECO:0007669"/>
    <property type="project" value="UniProtKB-KW"/>
</dbReference>
<evidence type="ECO:0000256" key="3">
    <source>
        <dbReference type="ARBA" id="ARBA00022694"/>
    </source>
</evidence>
<keyword evidence="5" id="KW-0560">Oxidoreductase</keyword>
<dbReference type="InterPro" id="IPR013542">
    <property type="entry name" value="QueG_DUF1730"/>
</dbReference>
<evidence type="ECO:0000256" key="4">
    <source>
        <dbReference type="ARBA" id="ARBA00022785"/>
    </source>
</evidence>
<dbReference type="InterPro" id="IPR017896">
    <property type="entry name" value="4Fe4S_Fe-S-bd"/>
</dbReference>
<dbReference type="Pfam" id="PF13484">
    <property type="entry name" value="Fer4_16"/>
    <property type="match status" value="1"/>
</dbReference>
<evidence type="ECO:0000256" key="1">
    <source>
        <dbReference type="ARBA" id="ARBA00022485"/>
    </source>
</evidence>
<evidence type="ECO:0000256" key="5">
    <source>
        <dbReference type="ARBA" id="ARBA00023002"/>
    </source>
</evidence>
<keyword evidence="3" id="KW-0819">tRNA processing</keyword>
<dbReference type="AlphaFoldDB" id="A0A4R2TDW4"/>
<dbReference type="GO" id="GO:0052693">
    <property type="term" value="F:epoxyqueuosine reductase activity"/>
    <property type="evidence" value="ECO:0007669"/>
    <property type="project" value="TreeGrafter"/>
</dbReference>
<organism evidence="7 8">
    <name type="scientific">Serpentinicella alkaliphila</name>
    <dbReference type="NCBI Taxonomy" id="1734049"/>
    <lineage>
        <taxon>Bacteria</taxon>
        <taxon>Bacillati</taxon>
        <taxon>Bacillota</taxon>
        <taxon>Clostridia</taxon>
        <taxon>Peptostreptococcales</taxon>
        <taxon>Natronincolaceae</taxon>
        <taxon>Serpentinicella</taxon>
    </lineage>
</organism>
<keyword evidence="1" id="KW-0408">Iron</keyword>
<sequence length="297" mass="34509">MKETLREYCLNLNIDSVGIAPIGPYGELKKILMARVNSNHLTGLEEQNIELRIDPKLTMAEAKSIIVCLFPYYICEQLESNLSKYTYGKDYHIVIKEKLDSIGQFLTNKIEGFKFQSYVDTGPLSDRYLAYLAGLGYFGINSHIITDKYGSYVFIGYIINNYYFEPDKPIEKTCIKCCDCIKMCPGQIILGNFDIDPRMCRAYITQIKRELSDDEVEVLKKGTLIYGCDICQEVCPHNKYIHTTNIDEFKENLIVNLNEEELRNISNKEFIRRYKDRAFAWRGKNVLLRNLEIMKNK</sequence>
<keyword evidence="1" id="KW-0004">4Fe-4S</keyword>
<dbReference type="Pfam" id="PF08331">
    <property type="entry name" value="QueG_DUF1730"/>
    <property type="match status" value="1"/>
</dbReference>
<feature type="domain" description="4Fe-4S ferredoxin-type" evidence="6">
    <location>
        <begin position="162"/>
        <end position="194"/>
    </location>
</feature>
<dbReference type="GO" id="GO:0008616">
    <property type="term" value="P:tRNA queuosine(34) biosynthetic process"/>
    <property type="evidence" value="ECO:0007669"/>
    <property type="project" value="UniProtKB-KW"/>
</dbReference>
<keyword evidence="1" id="KW-0479">Metal-binding</keyword>
<keyword evidence="4" id="KW-0671">Queuosine biosynthesis</keyword>
<evidence type="ECO:0000313" key="7">
    <source>
        <dbReference type="EMBL" id="TCQ01518.1"/>
    </source>
</evidence>